<name>A0A212LNN6_9FIRM</name>
<dbReference type="AlphaFoldDB" id="A0A212LNN6"/>
<organism evidence="2">
    <name type="scientific">uncultured Sporomusa sp</name>
    <dbReference type="NCBI Taxonomy" id="307249"/>
    <lineage>
        <taxon>Bacteria</taxon>
        <taxon>Bacillati</taxon>
        <taxon>Bacillota</taxon>
        <taxon>Negativicutes</taxon>
        <taxon>Selenomonadales</taxon>
        <taxon>Sporomusaceae</taxon>
        <taxon>Sporomusa</taxon>
        <taxon>environmental samples</taxon>
    </lineage>
</organism>
<evidence type="ECO:0000313" key="2">
    <source>
        <dbReference type="EMBL" id="SCM79029.1"/>
    </source>
</evidence>
<gene>
    <name evidence="2" type="ORF">KL86SPO_20362</name>
</gene>
<proteinExistence type="predicted"/>
<protein>
    <submittedName>
        <fullName evidence="2">Uncharacterized protein</fullName>
    </submittedName>
</protein>
<feature type="region of interest" description="Disordered" evidence="1">
    <location>
        <begin position="1"/>
        <end position="43"/>
    </location>
</feature>
<dbReference type="RefSeq" id="WP_288183361.1">
    <property type="nucleotide sequence ID" value="NZ_LT608335.1"/>
</dbReference>
<evidence type="ECO:0000256" key="1">
    <source>
        <dbReference type="SAM" id="MobiDB-lite"/>
    </source>
</evidence>
<feature type="compositionally biased region" description="Low complexity" evidence="1">
    <location>
        <begin position="1"/>
        <end position="17"/>
    </location>
</feature>
<reference evidence="2" key="1">
    <citation type="submission" date="2016-08" db="EMBL/GenBank/DDBJ databases">
        <authorList>
            <person name="Seilhamer J.J."/>
        </authorList>
    </citation>
    <scope>NUCLEOTIDE SEQUENCE</scope>
    <source>
        <strain evidence="2">86</strain>
    </source>
</reference>
<accession>A0A212LNN6</accession>
<dbReference type="EMBL" id="FMJE01000002">
    <property type="protein sequence ID" value="SCM79029.1"/>
    <property type="molecule type" value="Genomic_DNA"/>
</dbReference>
<sequence length="88" mass="9399">MKYEAQAGKPKAAAGKAESGNTGNAGSADKQKILPDGQNGQEACGAEEVRQIIDRMLTIAQEIGWLSERKVPVENDSMETAEPVISRQ</sequence>